<dbReference type="Proteomes" id="UP000094527">
    <property type="component" value="Unassembled WGS sequence"/>
</dbReference>
<dbReference type="EMBL" id="LJIJ01000098">
    <property type="protein sequence ID" value="ODN02699.1"/>
    <property type="molecule type" value="Genomic_DNA"/>
</dbReference>
<accession>A0A1D2NBS4</accession>
<feature type="compositionally biased region" description="Polar residues" evidence="1">
    <location>
        <begin position="279"/>
        <end position="292"/>
    </location>
</feature>
<keyword evidence="3" id="KW-1185">Reference proteome</keyword>
<sequence length="308" mass="34608">MEPPPNPKEVNNFPLMKLLNIPDEVFDFNRKFKPKGSALRMQEIIETIKLLAEDDDDEDDEIDFSVDDLATSRSIRCWSGISTSPSKRKAESIIQNKNPTKTFWECDKGEQIELEQLKFAEIKAEKDGKILFAHDTRENNNTSFSEESESDRSWDNSNNANDTTIDMNYGISAHESDSSVKSVNSPAPSPKVDPCLNAKPVTSRISSRKKEQDCFTAPRLYFGKTSAVTVVVEKATPFLPPANFGSQTQSKRMHSKFNSGSILKPREYFKGGKSDLSAIPTTSKPRSHFKSNSGLTMQKMIPIKKRTD</sequence>
<protein>
    <submittedName>
        <fullName evidence="2">Uncharacterized protein</fullName>
    </submittedName>
</protein>
<evidence type="ECO:0000313" key="3">
    <source>
        <dbReference type="Proteomes" id="UP000094527"/>
    </source>
</evidence>
<feature type="region of interest" description="Disordered" evidence="1">
    <location>
        <begin position="273"/>
        <end position="292"/>
    </location>
</feature>
<comment type="caution">
    <text evidence="2">The sequence shown here is derived from an EMBL/GenBank/DDBJ whole genome shotgun (WGS) entry which is preliminary data.</text>
</comment>
<organism evidence="2 3">
    <name type="scientific">Orchesella cincta</name>
    <name type="common">Springtail</name>
    <name type="synonym">Podura cincta</name>
    <dbReference type="NCBI Taxonomy" id="48709"/>
    <lineage>
        <taxon>Eukaryota</taxon>
        <taxon>Metazoa</taxon>
        <taxon>Ecdysozoa</taxon>
        <taxon>Arthropoda</taxon>
        <taxon>Hexapoda</taxon>
        <taxon>Collembola</taxon>
        <taxon>Entomobryomorpha</taxon>
        <taxon>Entomobryoidea</taxon>
        <taxon>Orchesellidae</taxon>
        <taxon>Orchesellinae</taxon>
        <taxon>Orchesella</taxon>
    </lineage>
</organism>
<feature type="compositionally biased region" description="Polar residues" evidence="1">
    <location>
        <begin position="155"/>
        <end position="166"/>
    </location>
</feature>
<name>A0A1D2NBS4_ORCCI</name>
<evidence type="ECO:0000313" key="2">
    <source>
        <dbReference type="EMBL" id="ODN02699.1"/>
    </source>
</evidence>
<proteinExistence type="predicted"/>
<gene>
    <name evidence="2" type="ORF">Ocin01_03981</name>
</gene>
<feature type="region of interest" description="Disordered" evidence="1">
    <location>
        <begin position="137"/>
        <end position="198"/>
    </location>
</feature>
<evidence type="ECO:0000256" key="1">
    <source>
        <dbReference type="SAM" id="MobiDB-lite"/>
    </source>
</evidence>
<dbReference type="AlphaFoldDB" id="A0A1D2NBS4"/>
<reference evidence="2 3" key="1">
    <citation type="journal article" date="2016" name="Genome Biol. Evol.">
        <title>Gene Family Evolution Reflects Adaptation to Soil Environmental Stressors in the Genome of the Collembolan Orchesella cincta.</title>
        <authorList>
            <person name="Faddeeva-Vakhrusheva A."/>
            <person name="Derks M.F."/>
            <person name="Anvar S.Y."/>
            <person name="Agamennone V."/>
            <person name="Suring W."/>
            <person name="Smit S."/>
            <person name="van Straalen N.M."/>
            <person name="Roelofs D."/>
        </authorList>
    </citation>
    <scope>NUCLEOTIDE SEQUENCE [LARGE SCALE GENOMIC DNA]</scope>
    <source>
        <tissue evidence="2">Mixed pool</tissue>
    </source>
</reference>